<comment type="caution">
    <text evidence="1">The sequence shown here is derived from an EMBL/GenBank/DDBJ whole genome shotgun (WGS) entry which is preliminary data.</text>
</comment>
<dbReference type="EMBL" id="BMII01000051">
    <property type="protein sequence ID" value="GGB75358.1"/>
    <property type="molecule type" value="Genomic_DNA"/>
</dbReference>
<name>A0ABQ1JQW9_9GAMM</name>
<keyword evidence="2" id="KW-1185">Reference proteome</keyword>
<evidence type="ECO:0000313" key="2">
    <source>
        <dbReference type="Proteomes" id="UP000617555"/>
    </source>
</evidence>
<gene>
    <name evidence="1" type="ORF">GCM10011607_39620</name>
</gene>
<protein>
    <submittedName>
        <fullName evidence="1">Uncharacterized protein</fullName>
    </submittedName>
</protein>
<organism evidence="1 2">
    <name type="scientific">Shewanella inventionis</name>
    <dbReference type="NCBI Taxonomy" id="1738770"/>
    <lineage>
        <taxon>Bacteria</taxon>
        <taxon>Pseudomonadati</taxon>
        <taxon>Pseudomonadota</taxon>
        <taxon>Gammaproteobacteria</taxon>
        <taxon>Alteromonadales</taxon>
        <taxon>Shewanellaceae</taxon>
        <taxon>Shewanella</taxon>
    </lineage>
</organism>
<proteinExistence type="predicted"/>
<reference evidence="2" key="1">
    <citation type="journal article" date="2019" name="Int. J. Syst. Evol. Microbiol.">
        <title>The Global Catalogue of Microorganisms (GCM) 10K type strain sequencing project: providing services to taxonomists for standard genome sequencing and annotation.</title>
        <authorList>
            <consortium name="The Broad Institute Genomics Platform"/>
            <consortium name="The Broad Institute Genome Sequencing Center for Infectious Disease"/>
            <person name="Wu L."/>
            <person name="Ma J."/>
        </authorList>
    </citation>
    <scope>NUCLEOTIDE SEQUENCE [LARGE SCALE GENOMIC DNA]</scope>
    <source>
        <strain evidence="2">CGMCC 1.15339</strain>
    </source>
</reference>
<dbReference type="Proteomes" id="UP000617555">
    <property type="component" value="Unassembled WGS sequence"/>
</dbReference>
<accession>A0ABQ1JQW9</accession>
<sequence>MRKKYPMASMQINECSRHIDKEAIKGKLIDESLLYCRYNLMYVFCF</sequence>
<evidence type="ECO:0000313" key="1">
    <source>
        <dbReference type="EMBL" id="GGB75358.1"/>
    </source>
</evidence>